<dbReference type="Proteomes" id="UP001143304">
    <property type="component" value="Unassembled WGS sequence"/>
</dbReference>
<keyword evidence="2" id="KW-0378">Hydrolase</keyword>
<reference evidence="4" key="1">
    <citation type="submission" date="2019-02" db="EMBL/GenBank/DDBJ databases">
        <authorList>
            <person name="Li S.-H."/>
        </authorList>
    </citation>
    <scope>NUCLEOTIDE SEQUENCE</scope>
    <source>
        <strain evidence="4">IMCC11814</strain>
    </source>
</reference>
<dbReference type="InterPro" id="IPR050738">
    <property type="entry name" value="Sulfatase"/>
</dbReference>
<keyword evidence="5" id="KW-1185">Reference proteome</keyword>
<dbReference type="Gene3D" id="3.30.1120.10">
    <property type="match status" value="1"/>
</dbReference>
<dbReference type="InterPro" id="IPR000917">
    <property type="entry name" value="Sulfatase_N"/>
</dbReference>
<dbReference type="EMBL" id="SHNO01000001">
    <property type="protein sequence ID" value="MCX2977152.1"/>
    <property type="molecule type" value="Genomic_DNA"/>
</dbReference>
<dbReference type="PANTHER" id="PTHR42693">
    <property type="entry name" value="ARYLSULFATASE FAMILY MEMBER"/>
    <property type="match status" value="1"/>
</dbReference>
<evidence type="ECO:0000313" key="4">
    <source>
        <dbReference type="EMBL" id="MCX2977152.1"/>
    </source>
</evidence>
<name>A0ABT3T4F6_9GAMM</name>
<proteinExistence type="inferred from homology"/>
<comment type="caution">
    <text evidence="4">The sequence shown here is derived from an EMBL/GenBank/DDBJ whole genome shotgun (WGS) entry which is preliminary data.</text>
</comment>
<evidence type="ECO:0000313" key="5">
    <source>
        <dbReference type="Proteomes" id="UP001143304"/>
    </source>
</evidence>
<dbReference type="Pfam" id="PF00884">
    <property type="entry name" value="Sulfatase"/>
    <property type="match status" value="1"/>
</dbReference>
<comment type="similarity">
    <text evidence="1">Belongs to the sulfatase family.</text>
</comment>
<accession>A0ABT3T4F6</accession>
<protein>
    <submittedName>
        <fullName evidence="4">Sulfatase</fullName>
    </submittedName>
</protein>
<organism evidence="4 5">
    <name type="scientific">Candidatus Marimicrobium litorale</name>
    <dbReference type="NCBI Taxonomy" id="2518991"/>
    <lineage>
        <taxon>Bacteria</taxon>
        <taxon>Pseudomonadati</taxon>
        <taxon>Pseudomonadota</taxon>
        <taxon>Gammaproteobacteria</taxon>
        <taxon>Cellvibrionales</taxon>
        <taxon>Halieaceae</taxon>
        <taxon>Marimicrobium</taxon>
    </lineage>
</organism>
<feature type="domain" description="Sulfatase N-terminal" evidence="3">
    <location>
        <begin position="62"/>
        <end position="421"/>
    </location>
</feature>
<evidence type="ECO:0000256" key="2">
    <source>
        <dbReference type="ARBA" id="ARBA00022801"/>
    </source>
</evidence>
<gene>
    <name evidence="4" type="ORF">EYC82_07265</name>
</gene>
<evidence type="ECO:0000259" key="3">
    <source>
        <dbReference type="Pfam" id="PF00884"/>
    </source>
</evidence>
<dbReference type="Gene3D" id="3.40.720.10">
    <property type="entry name" value="Alkaline Phosphatase, subunit A"/>
    <property type="match status" value="1"/>
</dbReference>
<evidence type="ECO:0000256" key="1">
    <source>
        <dbReference type="ARBA" id="ARBA00008779"/>
    </source>
</evidence>
<dbReference type="PANTHER" id="PTHR42693:SF53">
    <property type="entry name" value="ENDO-4-O-SULFATASE"/>
    <property type="match status" value="1"/>
</dbReference>
<sequence length="547" mass="60793">MQKCISIVIVTVLLASAVYAYRIPIVLQLISLYFDTKMQPEENRKIAWASGKDPRPKEQRPPNVVLILADDLGWNDITFNGGGVADGKVPTPNIDSIAAGGVTFTNGYAANATCAPSRASMLSGRYSTRFGFEFTPTPSGMMAIGRLAPRDPTRHLQTISHSADRALAYEDMGMPSTEITIAELLKQKNYHTAHIGKWHVGENNGMDANSQGFEESLLMASGLYLPEDSPHVVNAKQNFDFIDQFFWKVMRYAVRFNDGPPFQPNGHLTEYFTKEAVRVIENNKDRPFFLYLAHWAPHSPLQSSREDYDALPDIELHRERVYAGLIRGLDRGVGEVLKALKDNGLEDNTIVIFTSDNGGAGYLGLPDLNQPYRGWKSSFFEGGIHVPYFLRWPDQIEPGTTVNEAVHHFDIYTTIANAAGASLPTDRKIDGVDLLPIVHGNTGSIQHRGLFWRSGASQSALIDGWKLNISDPPGNAWLYDLANDPTEQNNLAQSHPEKLRELQTALSQHNKEQPSSAWPAMISVPINLDRDGSQAVQANDEFIYWSN</sequence>
<dbReference type="InterPro" id="IPR017850">
    <property type="entry name" value="Alkaline_phosphatase_core_sf"/>
</dbReference>
<dbReference type="SUPFAM" id="SSF53649">
    <property type="entry name" value="Alkaline phosphatase-like"/>
    <property type="match status" value="1"/>
</dbReference>